<dbReference type="Proteomes" id="UP001499863">
    <property type="component" value="Unassembled WGS sequence"/>
</dbReference>
<keyword evidence="1" id="KW-1133">Transmembrane helix</keyword>
<name>A0ABN1YEM9_9ACTN</name>
<gene>
    <name evidence="3" type="ORF">GCM10009639_55040</name>
</gene>
<proteinExistence type="predicted"/>
<evidence type="ECO:0000256" key="1">
    <source>
        <dbReference type="SAM" id="Phobius"/>
    </source>
</evidence>
<keyword evidence="4" id="KW-1185">Reference proteome</keyword>
<reference evidence="3 4" key="1">
    <citation type="journal article" date="2019" name="Int. J. Syst. Evol. Microbiol.">
        <title>The Global Catalogue of Microorganisms (GCM) 10K type strain sequencing project: providing services to taxonomists for standard genome sequencing and annotation.</title>
        <authorList>
            <consortium name="The Broad Institute Genomics Platform"/>
            <consortium name="The Broad Institute Genome Sequencing Center for Infectious Disease"/>
            <person name="Wu L."/>
            <person name="Ma J."/>
        </authorList>
    </citation>
    <scope>NUCLEOTIDE SEQUENCE [LARGE SCALE GENOMIC DNA]</scope>
    <source>
        <strain evidence="3 4">JCM 12393</strain>
    </source>
</reference>
<evidence type="ECO:0000259" key="2">
    <source>
        <dbReference type="Pfam" id="PF10756"/>
    </source>
</evidence>
<accession>A0ABN1YEM9</accession>
<evidence type="ECO:0000313" key="3">
    <source>
        <dbReference type="EMBL" id="GAA1406801.1"/>
    </source>
</evidence>
<organism evidence="3 4">
    <name type="scientific">Kitasatospora putterlickiae</name>
    <dbReference type="NCBI Taxonomy" id="221725"/>
    <lineage>
        <taxon>Bacteria</taxon>
        <taxon>Bacillati</taxon>
        <taxon>Actinomycetota</taxon>
        <taxon>Actinomycetes</taxon>
        <taxon>Kitasatosporales</taxon>
        <taxon>Streptomycetaceae</taxon>
        <taxon>Kitasatospora</taxon>
    </lineage>
</organism>
<protein>
    <recommendedName>
        <fullName evidence="2">Low molecular weight protein antigen 6 PH domain-containing protein</fullName>
    </recommendedName>
</protein>
<comment type="caution">
    <text evidence="3">The sequence shown here is derived from an EMBL/GenBank/DDBJ whole genome shotgun (WGS) entry which is preliminary data.</text>
</comment>
<evidence type="ECO:0000313" key="4">
    <source>
        <dbReference type="Proteomes" id="UP001499863"/>
    </source>
</evidence>
<dbReference type="InterPro" id="IPR019692">
    <property type="entry name" value="CFP-6_PH"/>
</dbReference>
<sequence length="160" mass="17441">MGGMSNDRLRFPHEYRVATTRVGGLALTVLLLSFGALLPLWSDQEFAPSTKAIGSLLVIGFCLLVIVGVARAGTLVTAEGITVRGLVRRRRLPWAEITRFGKAPNPNAHAGRGAPAFLTYAFRADGRKVHLPYVDDKHVLVDREVERLNALLAERRGAAD</sequence>
<feature type="transmembrane region" description="Helical" evidence="1">
    <location>
        <begin position="21"/>
        <end position="41"/>
    </location>
</feature>
<dbReference type="Pfam" id="PF10756">
    <property type="entry name" value="bPH_6"/>
    <property type="match status" value="1"/>
</dbReference>
<keyword evidence="1" id="KW-0812">Transmembrane</keyword>
<feature type="transmembrane region" description="Helical" evidence="1">
    <location>
        <begin position="53"/>
        <end position="81"/>
    </location>
</feature>
<keyword evidence="1" id="KW-0472">Membrane</keyword>
<feature type="domain" description="Low molecular weight protein antigen 6 PH" evidence="2">
    <location>
        <begin position="71"/>
        <end position="101"/>
    </location>
</feature>
<dbReference type="EMBL" id="BAAAKJ010000314">
    <property type="protein sequence ID" value="GAA1406801.1"/>
    <property type="molecule type" value="Genomic_DNA"/>
</dbReference>